<dbReference type="InterPro" id="IPR052356">
    <property type="entry name" value="Thiol_S-MT"/>
</dbReference>
<reference evidence="2 3" key="1">
    <citation type="journal article" date="2018" name="MBio">
        <title>Comparative Genomics Reveals the Core Gene Toolbox for the Fungus-Insect Symbiosis.</title>
        <authorList>
            <person name="Wang Y."/>
            <person name="Stata M."/>
            <person name="Wang W."/>
            <person name="Stajich J.E."/>
            <person name="White M.M."/>
            <person name="Moncalvo J.M."/>
        </authorList>
    </citation>
    <scope>NUCLEOTIDE SEQUENCE [LARGE SCALE GENOMIC DNA]</scope>
    <source>
        <strain evidence="2 3">SC-DP-2</strain>
    </source>
</reference>
<dbReference type="Pfam" id="PF13489">
    <property type="entry name" value="Methyltransf_23"/>
    <property type="match status" value="1"/>
</dbReference>
<accession>A0A2T9ZGG9</accession>
<sequence>MDDKLITLQRIHSVSFLGIASFSAVVGLFAILASSNLSLNSPLRRFSDFSFAILWKGMSSEHDKKLKEIKESLFKDVKGNVLEIGPGYGTSLKYLNLDNIENLVMAEPNKGLNEKLEMEGRRLGFEVIYIDENTGDLNAVVADSGSEDKKKGIQMLLYPGPIERNGKTAELIEKNGPYDTIISCTVLCSVDDVESTLEGIIELLKPGGKLYFIEHVSIKEPKSIRDKALYFAQRIIQPAGLIFNGNCHTTRHIGDTISSFKEWKSVHIEKYQEKNPGIVDKLYPIIYGPFGSSGRPESGGGPIETTCDFWKKSQISDLCFCIVSKSGNGIQRRYYKHLSECLSDDSLYVIYCLKYLMDRSECQEFEEINLWSDSGQHFKNTDYMYSACLDLPQILPSKKFKLNYFMENHGKSDVDGHFEVLSRWFKEIEKNMYLSLIEDLVSAFRKKAETYENISDNNRVYNFQIYRKDAIRGLRIRAKVSSGFRNYLSFYLGDGGLMACPLSLPDPSKYFNIGFRIKVKPDIRTNKYAPDRSNPLESDTDIMGSTSRNTQRIRVEMLRGIGVSLSI</sequence>
<proteinExistence type="predicted"/>
<protein>
    <recommendedName>
        <fullName evidence="4">Methyltransferase type 11 domain-containing protein</fullName>
    </recommendedName>
</protein>
<dbReference type="EMBL" id="MBFS01000205">
    <property type="protein sequence ID" value="PVV03669.1"/>
    <property type="molecule type" value="Genomic_DNA"/>
</dbReference>
<comment type="caution">
    <text evidence="2">The sequence shown here is derived from an EMBL/GenBank/DDBJ whole genome shotgun (WGS) entry which is preliminary data.</text>
</comment>
<dbReference type="PANTHER" id="PTHR45036">
    <property type="entry name" value="METHYLTRANSFERASE LIKE 7B"/>
    <property type="match status" value="1"/>
</dbReference>
<dbReference type="PANTHER" id="PTHR45036:SF1">
    <property type="entry name" value="METHYLTRANSFERASE LIKE 7A"/>
    <property type="match status" value="1"/>
</dbReference>
<name>A0A2T9ZGG9_9FUNG</name>
<dbReference type="Gene3D" id="3.40.50.150">
    <property type="entry name" value="Vaccinia Virus protein VP39"/>
    <property type="match status" value="1"/>
</dbReference>
<dbReference type="SUPFAM" id="SSF53335">
    <property type="entry name" value="S-adenosyl-L-methionine-dependent methyltransferases"/>
    <property type="match status" value="1"/>
</dbReference>
<dbReference type="OrthoDB" id="10254945at2759"/>
<gene>
    <name evidence="2" type="ORF">BB560_001838</name>
</gene>
<keyword evidence="1" id="KW-0812">Transmembrane</keyword>
<organism evidence="2 3">
    <name type="scientific">Smittium megazygosporum</name>
    <dbReference type="NCBI Taxonomy" id="133381"/>
    <lineage>
        <taxon>Eukaryota</taxon>
        <taxon>Fungi</taxon>
        <taxon>Fungi incertae sedis</taxon>
        <taxon>Zoopagomycota</taxon>
        <taxon>Kickxellomycotina</taxon>
        <taxon>Harpellomycetes</taxon>
        <taxon>Harpellales</taxon>
        <taxon>Legeriomycetaceae</taxon>
        <taxon>Smittium</taxon>
    </lineage>
</organism>
<dbReference type="CDD" id="cd02440">
    <property type="entry name" value="AdoMet_MTases"/>
    <property type="match status" value="1"/>
</dbReference>
<evidence type="ECO:0000313" key="3">
    <source>
        <dbReference type="Proteomes" id="UP000245609"/>
    </source>
</evidence>
<evidence type="ECO:0000256" key="1">
    <source>
        <dbReference type="SAM" id="Phobius"/>
    </source>
</evidence>
<dbReference type="AlphaFoldDB" id="A0A2T9ZGG9"/>
<keyword evidence="3" id="KW-1185">Reference proteome</keyword>
<evidence type="ECO:0000313" key="2">
    <source>
        <dbReference type="EMBL" id="PVV03669.1"/>
    </source>
</evidence>
<dbReference type="Proteomes" id="UP000245609">
    <property type="component" value="Unassembled WGS sequence"/>
</dbReference>
<evidence type="ECO:0008006" key="4">
    <source>
        <dbReference type="Google" id="ProtNLM"/>
    </source>
</evidence>
<dbReference type="InterPro" id="IPR029063">
    <property type="entry name" value="SAM-dependent_MTases_sf"/>
</dbReference>
<keyword evidence="1" id="KW-1133">Transmembrane helix</keyword>
<feature type="transmembrane region" description="Helical" evidence="1">
    <location>
        <begin position="12"/>
        <end position="33"/>
    </location>
</feature>
<dbReference type="STRING" id="133381.A0A2T9ZGG9"/>
<keyword evidence="1" id="KW-0472">Membrane</keyword>